<dbReference type="OMA" id="QCKTERG"/>
<evidence type="ECO:0000313" key="3">
    <source>
        <dbReference type="EMBL" id="KAF5775023.1"/>
    </source>
</evidence>
<keyword evidence="5" id="KW-1185">Reference proteome</keyword>
<dbReference type="Pfam" id="PF14368">
    <property type="entry name" value="LTP_2"/>
    <property type="match status" value="1"/>
</dbReference>
<dbReference type="PANTHER" id="PTHR33286">
    <property type="entry name" value="BIFUNCTIONAL INHIBITOR/LIPID-TRANSFER PROTEIN/SEED STORAGE 2S ALBUMIN SUPERFAMILY PROTEIN"/>
    <property type="match status" value="1"/>
</dbReference>
<dbReference type="EMBL" id="CM007902">
    <property type="protein sequence ID" value="OTG02980.1"/>
    <property type="molecule type" value="Genomic_DNA"/>
</dbReference>
<reference evidence="4" key="2">
    <citation type="submission" date="2017-02" db="EMBL/GenBank/DDBJ databases">
        <title>Sunflower complete genome.</title>
        <authorList>
            <person name="Langlade N."/>
            <person name="Munos S."/>
        </authorList>
    </citation>
    <scope>NUCLEOTIDE SEQUENCE [LARGE SCALE GENOMIC DNA]</scope>
    <source>
        <tissue evidence="4">Leaves</tissue>
    </source>
</reference>
<name>A0A251SVX2_HELAN</name>
<protein>
    <submittedName>
        <fullName evidence="3">Bifunctional inhibitor/plant lipid transfer protein/seed storage helical</fullName>
    </submittedName>
</protein>
<reference evidence="3" key="3">
    <citation type="submission" date="2020-06" db="EMBL/GenBank/DDBJ databases">
        <title>Helianthus annuus Genome sequencing and assembly Release 2.</title>
        <authorList>
            <person name="Gouzy J."/>
            <person name="Langlade N."/>
            <person name="Munos S."/>
        </authorList>
    </citation>
    <scope>NUCLEOTIDE SEQUENCE</scope>
    <source>
        <tissue evidence="3">Leaves</tissue>
    </source>
</reference>
<dbReference type="InterPro" id="IPR036312">
    <property type="entry name" value="Bifun_inhib/LTP/seed_sf"/>
</dbReference>
<reference evidence="3 5" key="1">
    <citation type="journal article" date="2017" name="Nature">
        <title>The sunflower genome provides insights into oil metabolism, flowering and Asterid evolution.</title>
        <authorList>
            <person name="Badouin H."/>
            <person name="Gouzy J."/>
            <person name="Grassa C.J."/>
            <person name="Murat F."/>
            <person name="Staton S.E."/>
            <person name="Cottret L."/>
            <person name="Lelandais-Briere C."/>
            <person name="Owens G.L."/>
            <person name="Carrere S."/>
            <person name="Mayjonade B."/>
            <person name="Legrand L."/>
            <person name="Gill N."/>
            <person name="Kane N.C."/>
            <person name="Bowers J.E."/>
            <person name="Hubner S."/>
            <person name="Bellec A."/>
            <person name="Berard A."/>
            <person name="Berges H."/>
            <person name="Blanchet N."/>
            <person name="Boniface M.C."/>
            <person name="Brunel D."/>
            <person name="Catrice O."/>
            <person name="Chaidir N."/>
            <person name="Claudel C."/>
            <person name="Donnadieu C."/>
            <person name="Faraut T."/>
            <person name="Fievet G."/>
            <person name="Helmstetter N."/>
            <person name="King M."/>
            <person name="Knapp S.J."/>
            <person name="Lai Z."/>
            <person name="Le Paslier M.C."/>
            <person name="Lippi Y."/>
            <person name="Lorenzon L."/>
            <person name="Mandel J.R."/>
            <person name="Marage G."/>
            <person name="Marchand G."/>
            <person name="Marquand E."/>
            <person name="Bret-Mestries E."/>
            <person name="Morien E."/>
            <person name="Nambeesan S."/>
            <person name="Nguyen T."/>
            <person name="Pegot-Espagnet P."/>
            <person name="Pouilly N."/>
            <person name="Raftis F."/>
            <person name="Sallet E."/>
            <person name="Schiex T."/>
            <person name="Thomas J."/>
            <person name="Vandecasteele C."/>
            <person name="Vares D."/>
            <person name="Vear F."/>
            <person name="Vautrin S."/>
            <person name="Crespi M."/>
            <person name="Mangin B."/>
            <person name="Burke J.M."/>
            <person name="Salse J."/>
            <person name="Munos S."/>
            <person name="Vincourt P."/>
            <person name="Rieseberg L.H."/>
            <person name="Langlade N.B."/>
        </authorList>
    </citation>
    <scope>NUCLEOTIDE SEQUENCE [LARGE SCALE GENOMIC DNA]</scope>
    <source>
        <strain evidence="5">cv. SF193</strain>
        <tissue evidence="3">Leaves</tissue>
    </source>
</reference>
<dbReference type="Proteomes" id="UP000215914">
    <property type="component" value="Chromosome 13"/>
</dbReference>
<organism evidence="4 5">
    <name type="scientific">Helianthus annuus</name>
    <name type="common">Common sunflower</name>
    <dbReference type="NCBI Taxonomy" id="4232"/>
    <lineage>
        <taxon>Eukaryota</taxon>
        <taxon>Viridiplantae</taxon>
        <taxon>Streptophyta</taxon>
        <taxon>Embryophyta</taxon>
        <taxon>Tracheophyta</taxon>
        <taxon>Spermatophyta</taxon>
        <taxon>Magnoliopsida</taxon>
        <taxon>eudicotyledons</taxon>
        <taxon>Gunneridae</taxon>
        <taxon>Pentapetalae</taxon>
        <taxon>asterids</taxon>
        <taxon>campanulids</taxon>
        <taxon>Asterales</taxon>
        <taxon>Asteraceae</taxon>
        <taxon>Asteroideae</taxon>
        <taxon>Heliantheae alliance</taxon>
        <taxon>Heliantheae</taxon>
        <taxon>Helianthus</taxon>
    </lineage>
</organism>
<dbReference type="SUPFAM" id="SSF47699">
    <property type="entry name" value="Bifunctional inhibitor/lipid-transfer protein/seed storage 2S albumin"/>
    <property type="match status" value="1"/>
</dbReference>
<dbReference type="InterPro" id="IPR016140">
    <property type="entry name" value="Bifunc_inhib/LTP/seed_store"/>
</dbReference>
<dbReference type="OrthoDB" id="1885440at2759"/>
<evidence type="ECO:0000313" key="4">
    <source>
        <dbReference type="EMBL" id="OTG02980.1"/>
    </source>
</evidence>
<feature type="chain" id="PRO_5041059808" evidence="1">
    <location>
        <begin position="23"/>
        <end position="105"/>
    </location>
</feature>
<dbReference type="InParanoid" id="A0A251SVX2"/>
<evidence type="ECO:0000313" key="5">
    <source>
        <dbReference type="Proteomes" id="UP000215914"/>
    </source>
</evidence>
<gene>
    <name evidence="4" type="ORF">HannXRQ_Chr13g0419051</name>
    <name evidence="3" type="ORF">HanXRQr2_Chr13g0607431</name>
</gene>
<dbReference type="AlphaFoldDB" id="A0A251SVX2"/>
<feature type="signal peptide" evidence="1">
    <location>
        <begin position="1"/>
        <end position="22"/>
    </location>
</feature>
<evidence type="ECO:0000259" key="2">
    <source>
        <dbReference type="Pfam" id="PF14368"/>
    </source>
</evidence>
<dbReference type="PANTHER" id="PTHR33286:SF32">
    <property type="entry name" value="BIFUNCTIONAL INHIBITOR_PLANT LIPID TRANSFER PROTEIN_SEED STORAGE HELICAL DOMAIN-CONTAINING PROTEIN"/>
    <property type="match status" value="1"/>
</dbReference>
<dbReference type="EMBL" id="MNCJ02000328">
    <property type="protein sequence ID" value="KAF5775023.1"/>
    <property type="molecule type" value="Genomic_DNA"/>
</dbReference>
<feature type="domain" description="Bifunctional inhibitor/plant lipid transfer protein/seed storage helical" evidence="2">
    <location>
        <begin position="16"/>
        <end position="99"/>
    </location>
</feature>
<evidence type="ECO:0000256" key="1">
    <source>
        <dbReference type="SAM" id="SignalP"/>
    </source>
</evidence>
<dbReference type="Gene3D" id="1.10.110.10">
    <property type="entry name" value="Plant lipid-transfer and hydrophobic proteins"/>
    <property type="match status" value="1"/>
</dbReference>
<dbReference type="Gramene" id="mRNA:HanXRQr2_Chr13g0607431">
    <property type="protein sequence ID" value="mRNA:HanXRQr2_Chr13g0607431"/>
    <property type="gene ID" value="HanXRQr2_Chr13g0607431"/>
</dbReference>
<sequence length="105" mass="11300">MKNCWSLVIGLMLIMLLAMASAGPSARQCKTERGLALGACKSVMYGRQPSSSCCKRIRVSHVECICPVLTPSVVALIDINSFVKLIGGCGRRFPHNFKCGSLTIP</sequence>
<proteinExistence type="predicted"/>
<accession>A0A251SVX2</accession>
<dbReference type="STRING" id="4232.A0A251SVX2"/>
<keyword evidence="1" id="KW-0732">Signal</keyword>